<evidence type="ECO:0000259" key="3">
    <source>
        <dbReference type="Pfam" id="PF07589"/>
    </source>
</evidence>
<evidence type="ECO:0000256" key="2">
    <source>
        <dbReference type="SAM" id="SignalP"/>
    </source>
</evidence>
<feature type="signal peptide" evidence="2">
    <location>
        <begin position="1"/>
        <end position="19"/>
    </location>
</feature>
<dbReference type="InterPro" id="IPR013424">
    <property type="entry name" value="Ice-binding_C"/>
</dbReference>
<gene>
    <name evidence="4" type="ORF">C4541_09975</name>
</gene>
<reference evidence="4 5" key="1">
    <citation type="journal article" date="2017" name="ISME J.">
        <title>Energy and carbon metabolisms in a deep terrestrial subsurface fluid microbial community.</title>
        <authorList>
            <person name="Momper L."/>
            <person name="Jungbluth S.P."/>
            <person name="Lee M.D."/>
            <person name="Amend J.P."/>
        </authorList>
    </citation>
    <scope>NUCLEOTIDE SEQUENCE [LARGE SCALE GENOMIC DNA]</scope>
    <source>
        <strain evidence="4">SURF_26</strain>
    </source>
</reference>
<name>A0A3A4R7V8_9BACT</name>
<proteinExistence type="predicted"/>
<evidence type="ECO:0000313" key="5">
    <source>
        <dbReference type="Proteomes" id="UP000266426"/>
    </source>
</evidence>
<sequence length="252" mass="26582">MRKPTLVLTLAAIAILAQASLSSAVTVYIGDKDGFGYGDGSPYVNELGGDPDINNNGILDPGDALPDLPPPNGSVATGSGDDFDHRSAAELASGPGGNGLYYTDVALSDSNEASFPNQNKIAHGVTFTFTFAVPTIGDFDYGEDHFVNLVYADYDVVPMTAVVEGVTVELDGNTQGGIDGYIYRAYKVIPWAQMTDGVVTIQIDAPNEPYVAFDYALLDTTAIPVQPIAIPEPATMILFGSALVALVRKIRK</sequence>
<protein>
    <submittedName>
        <fullName evidence="4">PEP-CTERM sorting domain-containing protein</fullName>
    </submittedName>
</protein>
<feature type="chain" id="PRO_5017313075" evidence="2">
    <location>
        <begin position="20"/>
        <end position="252"/>
    </location>
</feature>
<organism evidence="4 5">
    <name type="scientific">Candidatus Auribacter fodinae</name>
    <dbReference type="NCBI Taxonomy" id="2093366"/>
    <lineage>
        <taxon>Bacteria</taxon>
        <taxon>Pseudomonadati</taxon>
        <taxon>Candidatus Auribacterota</taxon>
        <taxon>Candidatus Auribacteria</taxon>
        <taxon>Candidatus Auribacterales</taxon>
        <taxon>Candidatus Auribacteraceae</taxon>
        <taxon>Candidatus Auribacter</taxon>
    </lineage>
</organism>
<accession>A0A3A4R7V8</accession>
<keyword evidence="2" id="KW-0732">Signal</keyword>
<comment type="caution">
    <text evidence="4">The sequence shown here is derived from an EMBL/GenBank/DDBJ whole genome shotgun (WGS) entry which is preliminary data.</text>
</comment>
<feature type="region of interest" description="Disordered" evidence="1">
    <location>
        <begin position="52"/>
        <end position="91"/>
    </location>
</feature>
<dbReference type="EMBL" id="QZJZ01000078">
    <property type="protein sequence ID" value="RJP57591.1"/>
    <property type="molecule type" value="Genomic_DNA"/>
</dbReference>
<dbReference type="Pfam" id="PF07589">
    <property type="entry name" value="PEP-CTERM"/>
    <property type="match status" value="1"/>
</dbReference>
<dbReference type="AlphaFoldDB" id="A0A3A4R7V8"/>
<evidence type="ECO:0000313" key="4">
    <source>
        <dbReference type="EMBL" id="RJP57591.1"/>
    </source>
</evidence>
<dbReference type="Proteomes" id="UP000266426">
    <property type="component" value="Unassembled WGS sequence"/>
</dbReference>
<feature type="domain" description="Ice-binding protein C-terminal" evidence="3">
    <location>
        <begin position="229"/>
        <end position="252"/>
    </location>
</feature>
<dbReference type="NCBIfam" id="TIGR02595">
    <property type="entry name" value="PEP_CTERM"/>
    <property type="match status" value="1"/>
</dbReference>
<evidence type="ECO:0000256" key="1">
    <source>
        <dbReference type="SAM" id="MobiDB-lite"/>
    </source>
</evidence>